<reference evidence="1" key="1">
    <citation type="submission" date="2012-12" db="EMBL/GenBank/DDBJ databases">
        <title>Identification and characterization of a phenylalanine ammonia-lyase gene family in Isatis indigotica Fort.</title>
        <authorList>
            <person name="Liu Q."/>
            <person name="Chen J."/>
            <person name="Zhou X."/>
            <person name="Di P."/>
            <person name="Xiao Y."/>
            <person name="Xuan H."/>
            <person name="Zhang L."/>
            <person name="Chen W."/>
        </authorList>
    </citation>
    <scope>NUCLEOTIDE SEQUENCE</scope>
    <source>
        <tissue evidence="1">Salivary gland</tissue>
    </source>
</reference>
<organism evidence="1">
    <name type="scientific">Ixodes ricinus</name>
    <name type="common">Common tick</name>
    <name type="synonym">Acarus ricinus</name>
    <dbReference type="NCBI Taxonomy" id="34613"/>
    <lineage>
        <taxon>Eukaryota</taxon>
        <taxon>Metazoa</taxon>
        <taxon>Ecdysozoa</taxon>
        <taxon>Arthropoda</taxon>
        <taxon>Chelicerata</taxon>
        <taxon>Arachnida</taxon>
        <taxon>Acari</taxon>
        <taxon>Parasitiformes</taxon>
        <taxon>Ixodida</taxon>
        <taxon>Ixodoidea</taxon>
        <taxon>Ixodidae</taxon>
        <taxon>Ixodinae</taxon>
        <taxon>Ixodes</taxon>
    </lineage>
</organism>
<dbReference type="EMBL" id="GADI01008489">
    <property type="protein sequence ID" value="JAA65319.1"/>
    <property type="molecule type" value="mRNA"/>
</dbReference>
<sequence length="118" mass="13480">MVTFPFYSSFIKSGDRLMCIRRNFSFCVLSPTEVAKELCDDIQVHNLTPLHLWQQISLQLAGGVSKGLCYILMHVFGFGEWKECSERNIFCAGLCTIYHLQLLTCTFLWHATVINLGI</sequence>
<accession>A0A0K8R4C5</accession>
<evidence type="ECO:0000313" key="1">
    <source>
        <dbReference type="EMBL" id="JAA65319.1"/>
    </source>
</evidence>
<name>A0A0K8R4C5_IXORI</name>
<proteinExistence type="evidence at transcript level"/>
<dbReference type="AlphaFoldDB" id="A0A0K8R4C5"/>
<protein>
    <submittedName>
        <fullName evidence="1">Uncharacterized protein</fullName>
    </submittedName>
</protein>